<accession>A0A494Z0L2</accession>
<dbReference type="RefSeq" id="WP_121130704.1">
    <property type="nucleotide sequence ID" value="NZ_JBHUFK010000062.1"/>
</dbReference>
<dbReference type="PANTHER" id="PTHR34583:SF2">
    <property type="entry name" value="ANTIPORTER SUBUNIT MNHC2-RELATED"/>
    <property type="match status" value="1"/>
</dbReference>
<dbReference type="NCBIfam" id="NF009303">
    <property type="entry name" value="PRK12660.1"/>
    <property type="match status" value="1"/>
</dbReference>
<evidence type="ECO:0000256" key="7">
    <source>
        <dbReference type="SAM" id="Phobius"/>
    </source>
</evidence>
<sequence>METLITILTGILVTVATYLILTRSVLKVILGTAILSHAAHLMIMTMGKGLKSGSVPVLVDGQETTFVDPLPQALILTSIVISFAVTAILLVLAYRTYRETGTDNLYELRGNKHE</sequence>
<keyword evidence="5 7" id="KW-1133">Transmembrane helix</keyword>
<dbReference type="EMBL" id="RBZO01000011">
    <property type="protein sequence ID" value="RKQ15818.1"/>
    <property type="molecule type" value="Genomic_DNA"/>
</dbReference>
<keyword evidence="9" id="KW-1185">Reference proteome</keyword>
<protein>
    <submittedName>
        <fullName evidence="8">Na(+)/H(+) antiporter subunit C</fullName>
    </submittedName>
</protein>
<keyword evidence="6 7" id="KW-0472">Membrane</keyword>
<dbReference type="Pfam" id="PF00420">
    <property type="entry name" value="Oxidored_q2"/>
    <property type="match status" value="1"/>
</dbReference>
<organism evidence="8 9">
    <name type="scientific">Oceanobacillus bengalensis</name>
    <dbReference type="NCBI Taxonomy" id="1435466"/>
    <lineage>
        <taxon>Bacteria</taxon>
        <taxon>Bacillati</taxon>
        <taxon>Bacillota</taxon>
        <taxon>Bacilli</taxon>
        <taxon>Bacillales</taxon>
        <taxon>Bacillaceae</taxon>
        <taxon>Oceanobacillus</taxon>
    </lineage>
</organism>
<dbReference type="AlphaFoldDB" id="A0A494Z0L2"/>
<evidence type="ECO:0000256" key="3">
    <source>
        <dbReference type="ARBA" id="ARBA00022475"/>
    </source>
</evidence>
<reference evidence="8 9" key="1">
    <citation type="journal article" date="2015" name="Antonie Van Leeuwenhoek">
        <title>Oceanobacillus bengalensis sp. nov., a bacterium isolated from seawater of the Bay of Bengal.</title>
        <authorList>
            <person name="Yongchang O."/>
            <person name="Xiang W."/>
            <person name="Wang G."/>
        </authorList>
    </citation>
    <scope>NUCLEOTIDE SEQUENCE [LARGE SCALE GENOMIC DNA]</scope>
    <source>
        <strain evidence="8 9">MCCC 1K00260</strain>
    </source>
</reference>
<feature type="transmembrane region" description="Helical" evidence="7">
    <location>
        <begin position="6"/>
        <end position="21"/>
    </location>
</feature>
<evidence type="ECO:0000256" key="4">
    <source>
        <dbReference type="ARBA" id="ARBA00022692"/>
    </source>
</evidence>
<dbReference type="Proteomes" id="UP000281813">
    <property type="component" value="Unassembled WGS sequence"/>
</dbReference>
<gene>
    <name evidence="8" type="ORF">D8M05_08645</name>
</gene>
<dbReference type="OrthoDB" id="9799219at2"/>
<keyword evidence="3" id="KW-1003">Cell membrane</keyword>
<name>A0A494Z0L2_9BACI</name>
<dbReference type="GO" id="GO:0005886">
    <property type="term" value="C:plasma membrane"/>
    <property type="evidence" value="ECO:0007669"/>
    <property type="project" value="UniProtKB-SubCell"/>
</dbReference>
<keyword evidence="4 7" id="KW-0812">Transmembrane</keyword>
<comment type="subcellular location">
    <subcellularLocation>
        <location evidence="1">Cell membrane</location>
        <topology evidence="1">Multi-pass membrane protein</topology>
    </subcellularLocation>
</comment>
<dbReference type="InterPro" id="IPR039428">
    <property type="entry name" value="NUOK/Mnh_C1-like"/>
</dbReference>
<dbReference type="PANTHER" id="PTHR34583">
    <property type="entry name" value="ANTIPORTER SUBUNIT MNHC2-RELATED"/>
    <property type="match status" value="1"/>
</dbReference>
<evidence type="ECO:0000256" key="2">
    <source>
        <dbReference type="ARBA" id="ARBA00010388"/>
    </source>
</evidence>
<evidence type="ECO:0000256" key="5">
    <source>
        <dbReference type="ARBA" id="ARBA00022989"/>
    </source>
</evidence>
<evidence type="ECO:0000313" key="8">
    <source>
        <dbReference type="EMBL" id="RKQ15818.1"/>
    </source>
</evidence>
<dbReference type="Gene3D" id="1.10.287.3510">
    <property type="match status" value="1"/>
</dbReference>
<comment type="caution">
    <text evidence="8">The sequence shown here is derived from an EMBL/GenBank/DDBJ whole genome shotgun (WGS) entry which is preliminary data.</text>
</comment>
<evidence type="ECO:0000313" key="9">
    <source>
        <dbReference type="Proteomes" id="UP000281813"/>
    </source>
</evidence>
<proteinExistence type="inferred from homology"/>
<dbReference type="NCBIfam" id="NF006372">
    <property type="entry name" value="PRK08600.1"/>
    <property type="match status" value="1"/>
</dbReference>
<comment type="similarity">
    <text evidence="2">Belongs to the CPA3 antiporters (TC 2.A.63) subunit C family.</text>
</comment>
<feature type="transmembrane region" description="Helical" evidence="7">
    <location>
        <begin position="28"/>
        <end position="50"/>
    </location>
</feature>
<evidence type="ECO:0000256" key="6">
    <source>
        <dbReference type="ARBA" id="ARBA00023136"/>
    </source>
</evidence>
<dbReference type="InterPro" id="IPR050601">
    <property type="entry name" value="CPA3_antiporter_subunitC"/>
</dbReference>
<evidence type="ECO:0000256" key="1">
    <source>
        <dbReference type="ARBA" id="ARBA00004651"/>
    </source>
</evidence>
<feature type="transmembrane region" description="Helical" evidence="7">
    <location>
        <begin position="70"/>
        <end position="94"/>
    </location>
</feature>